<proteinExistence type="predicted"/>
<protein>
    <submittedName>
        <fullName evidence="1">Uncharacterized protein</fullName>
    </submittedName>
</protein>
<dbReference type="EnsemblPlants" id="Kaladp0559s0001.1.v1.1">
    <property type="protein sequence ID" value="Kaladp0559s0001.1.v1.1.CDS.1"/>
    <property type="gene ID" value="Kaladp0559s0001.v1.1"/>
</dbReference>
<dbReference type="Gramene" id="Kaladp0559s0001.1.v1.1">
    <property type="protein sequence ID" value="Kaladp0559s0001.1.v1.1.CDS.1"/>
    <property type="gene ID" value="Kaladp0559s0001.v1.1"/>
</dbReference>
<evidence type="ECO:0000313" key="2">
    <source>
        <dbReference type="Proteomes" id="UP000594263"/>
    </source>
</evidence>
<name>A0A7N0VEU8_KALFE</name>
<sequence>MCAHVLRKFFSKILVMNISYATLGVDYLEVKKIYDILLKITPESRSVFGRLSGILPRSG</sequence>
<evidence type="ECO:0000313" key="1">
    <source>
        <dbReference type="EnsemblPlants" id="Kaladp0559s0001.1.v1.1.CDS.1"/>
    </source>
</evidence>
<dbReference type="AlphaFoldDB" id="A0A7N0VEU8"/>
<dbReference type="Proteomes" id="UP000594263">
    <property type="component" value="Unplaced"/>
</dbReference>
<organism evidence="1 2">
    <name type="scientific">Kalanchoe fedtschenkoi</name>
    <name type="common">Lavender scallops</name>
    <name type="synonym">South American air plant</name>
    <dbReference type="NCBI Taxonomy" id="63787"/>
    <lineage>
        <taxon>Eukaryota</taxon>
        <taxon>Viridiplantae</taxon>
        <taxon>Streptophyta</taxon>
        <taxon>Embryophyta</taxon>
        <taxon>Tracheophyta</taxon>
        <taxon>Spermatophyta</taxon>
        <taxon>Magnoliopsida</taxon>
        <taxon>eudicotyledons</taxon>
        <taxon>Gunneridae</taxon>
        <taxon>Pentapetalae</taxon>
        <taxon>Saxifragales</taxon>
        <taxon>Crassulaceae</taxon>
        <taxon>Kalanchoe</taxon>
    </lineage>
</organism>
<reference evidence="1" key="1">
    <citation type="submission" date="2021-01" db="UniProtKB">
        <authorList>
            <consortium name="EnsemblPlants"/>
        </authorList>
    </citation>
    <scope>IDENTIFICATION</scope>
</reference>
<accession>A0A7N0VEU8</accession>
<keyword evidence="2" id="KW-1185">Reference proteome</keyword>